<feature type="transmembrane region" description="Helical" evidence="15">
    <location>
        <begin position="127"/>
        <end position="149"/>
    </location>
</feature>
<evidence type="ECO:0000256" key="3">
    <source>
        <dbReference type="ARBA" id="ARBA00008034"/>
    </source>
</evidence>
<gene>
    <name evidence="16" type="ORF">TPSD3_09165</name>
</gene>
<dbReference type="Pfam" id="PF00950">
    <property type="entry name" value="ABC-3"/>
    <property type="match status" value="1"/>
</dbReference>
<evidence type="ECO:0000256" key="15">
    <source>
        <dbReference type="SAM" id="Phobius"/>
    </source>
</evidence>
<dbReference type="GO" id="GO:0010043">
    <property type="term" value="P:response to zinc ion"/>
    <property type="evidence" value="ECO:0007669"/>
    <property type="project" value="TreeGrafter"/>
</dbReference>
<feature type="transmembrane region" description="Helical" evidence="15">
    <location>
        <begin position="212"/>
        <end position="235"/>
    </location>
</feature>
<dbReference type="InterPro" id="IPR037294">
    <property type="entry name" value="ABC_BtuC-like"/>
</dbReference>
<comment type="similarity">
    <text evidence="3 14">Belongs to the ABC-3 integral membrane protein family.</text>
</comment>
<evidence type="ECO:0000256" key="12">
    <source>
        <dbReference type="ARBA" id="ARBA00023136"/>
    </source>
</evidence>
<feature type="transmembrane region" description="Helical" evidence="15">
    <location>
        <begin position="48"/>
        <end position="73"/>
    </location>
</feature>
<evidence type="ECO:0000256" key="10">
    <source>
        <dbReference type="ARBA" id="ARBA00022989"/>
    </source>
</evidence>
<keyword evidence="10 15" id="KW-1133">Transmembrane helix</keyword>
<dbReference type="InterPro" id="IPR001626">
    <property type="entry name" value="ABC_TroCD"/>
</dbReference>
<keyword evidence="4 14" id="KW-0813">Transport</keyword>
<evidence type="ECO:0000256" key="14">
    <source>
        <dbReference type="RuleBase" id="RU003943"/>
    </source>
</evidence>
<keyword evidence="12 15" id="KW-0472">Membrane</keyword>
<dbReference type="GO" id="GO:0006829">
    <property type="term" value="P:zinc ion transport"/>
    <property type="evidence" value="ECO:0007669"/>
    <property type="project" value="UniProtKB-KW"/>
</dbReference>
<evidence type="ECO:0000256" key="13">
    <source>
        <dbReference type="ARBA" id="ARBA00040080"/>
    </source>
</evidence>
<keyword evidence="11" id="KW-0406">Ion transport</keyword>
<dbReference type="Proteomes" id="UP000194798">
    <property type="component" value="Unassembled WGS sequence"/>
</dbReference>
<feature type="transmembrane region" description="Helical" evidence="15">
    <location>
        <begin position="242"/>
        <end position="260"/>
    </location>
</feature>
<evidence type="ECO:0000313" key="16">
    <source>
        <dbReference type="EMBL" id="OUD14462.1"/>
    </source>
</evidence>
<accession>A0A251XAB5</accession>
<keyword evidence="9" id="KW-0864">Zinc transport</keyword>
<evidence type="ECO:0000256" key="6">
    <source>
        <dbReference type="ARBA" id="ARBA00022519"/>
    </source>
</evidence>
<evidence type="ECO:0000256" key="2">
    <source>
        <dbReference type="ARBA" id="ARBA00004429"/>
    </source>
</evidence>
<keyword evidence="7 14" id="KW-0812">Transmembrane</keyword>
<dbReference type="GO" id="GO:0043190">
    <property type="term" value="C:ATP-binding cassette (ABC) transporter complex"/>
    <property type="evidence" value="ECO:0007669"/>
    <property type="project" value="InterPro"/>
</dbReference>
<evidence type="ECO:0000256" key="8">
    <source>
        <dbReference type="ARBA" id="ARBA00022833"/>
    </source>
</evidence>
<evidence type="ECO:0000256" key="1">
    <source>
        <dbReference type="ARBA" id="ARBA00002313"/>
    </source>
</evidence>
<evidence type="ECO:0000256" key="5">
    <source>
        <dbReference type="ARBA" id="ARBA00022475"/>
    </source>
</evidence>
<feature type="transmembrane region" description="Helical" evidence="15">
    <location>
        <begin position="85"/>
        <end position="107"/>
    </location>
</feature>
<dbReference type="PANTHER" id="PTHR30477">
    <property type="entry name" value="ABC-TRANSPORTER METAL-BINDING PROTEIN"/>
    <property type="match status" value="1"/>
</dbReference>
<comment type="subcellular location">
    <subcellularLocation>
        <location evidence="2">Cell inner membrane</location>
        <topology evidence="2">Multi-pass membrane protein</topology>
    </subcellularLocation>
    <subcellularLocation>
        <location evidence="14">Cell membrane</location>
        <topology evidence="14">Multi-pass membrane protein</topology>
    </subcellularLocation>
</comment>
<organism evidence="16 17">
    <name type="scientific">Thioflexithrix psekupsensis</name>
    <dbReference type="NCBI Taxonomy" id="1570016"/>
    <lineage>
        <taxon>Bacteria</taxon>
        <taxon>Pseudomonadati</taxon>
        <taxon>Pseudomonadota</taxon>
        <taxon>Gammaproteobacteria</taxon>
        <taxon>Thiotrichales</taxon>
        <taxon>Thioflexithrix</taxon>
    </lineage>
</organism>
<sequence>MDDFMIRAVLGGLGVALIAGPLGCFVVWQRMAYFGDTLAHSTLLGLALGILLEITPIISIVLVCFMLALLLGLLKNQKKLASDTLLGILAHSTLALGLVTLSFLEGFRLDLHGYLFGDLLAVNHIDLYWIYGGGMVVLILLWRSWSALLSITIHEELAQVEGIAVHQMRLLLMLMLALVIAVAMKIVGILLITSMLIIPAAAARYWVKTPEWMTFLAAFLGSIAVLGGLSLSYFVDTPAGPSIVVMATILFILSFSVSLIRE</sequence>
<dbReference type="OrthoDB" id="9783937at2"/>
<feature type="transmembrane region" description="Helical" evidence="15">
    <location>
        <begin position="170"/>
        <end position="200"/>
    </location>
</feature>
<dbReference type="SUPFAM" id="SSF81345">
    <property type="entry name" value="ABC transporter involved in vitamin B12 uptake, BtuC"/>
    <property type="match status" value="1"/>
</dbReference>
<evidence type="ECO:0000256" key="7">
    <source>
        <dbReference type="ARBA" id="ARBA00022692"/>
    </source>
</evidence>
<protein>
    <recommendedName>
        <fullName evidence="13">High-affinity zinc uptake system membrane protein ZnuB</fullName>
    </recommendedName>
</protein>
<reference evidence="16 17" key="1">
    <citation type="submission" date="2016-12" db="EMBL/GenBank/DDBJ databases">
        <title>Thioflexothrix psekupsii D3 genome sequencing and assembly.</title>
        <authorList>
            <person name="Fomenkov A."/>
            <person name="Vincze T."/>
            <person name="Grabovich M."/>
            <person name="Anton B.P."/>
            <person name="Dubinina G."/>
            <person name="Orlova M."/>
            <person name="Belousova E."/>
            <person name="Roberts R.J."/>
        </authorList>
    </citation>
    <scope>NUCLEOTIDE SEQUENCE [LARGE SCALE GENOMIC DNA]</scope>
    <source>
        <strain evidence="16">D3</strain>
    </source>
</reference>
<dbReference type="FunFam" id="1.10.3470.10:FF:000002">
    <property type="entry name" value="Zinc ABC transporter permease subunit ZnuB"/>
    <property type="match status" value="1"/>
</dbReference>
<dbReference type="RefSeq" id="WP_086488242.1">
    <property type="nucleotide sequence ID" value="NZ_MSLT01000012.1"/>
</dbReference>
<dbReference type="PANTHER" id="PTHR30477:SF23">
    <property type="entry name" value="HIGH-AFFINITY ZINC UPTAKE SYSTEM MEMBRANE PROTEIN ZNUB"/>
    <property type="match status" value="1"/>
</dbReference>
<keyword evidence="6" id="KW-0997">Cell inner membrane</keyword>
<evidence type="ECO:0000313" key="17">
    <source>
        <dbReference type="Proteomes" id="UP000194798"/>
    </source>
</evidence>
<evidence type="ECO:0000256" key="4">
    <source>
        <dbReference type="ARBA" id="ARBA00022448"/>
    </source>
</evidence>
<evidence type="ECO:0000256" key="9">
    <source>
        <dbReference type="ARBA" id="ARBA00022906"/>
    </source>
</evidence>
<dbReference type="CDD" id="cd06550">
    <property type="entry name" value="TM_ABC_iron-siderophores_like"/>
    <property type="match status" value="1"/>
</dbReference>
<evidence type="ECO:0000256" key="11">
    <source>
        <dbReference type="ARBA" id="ARBA00023065"/>
    </source>
</evidence>
<dbReference type="EMBL" id="MSLT01000012">
    <property type="protein sequence ID" value="OUD14462.1"/>
    <property type="molecule type" value="Genomic_DNA"/>
</dbReference>
<keyword evidence="5" id="KW-1003">Cell membrane</keyword>
<dbReference type="GO" id="GO:0055085">
    <property type="term" value="P:transmembrane transport"/>
    <property type="evidence" value="ECO:0007669"/>
    <property type="project" value="InterPro"/>
</dbReference>
<name>A0A251XAB5_9GAMM</name>
<comment type="caution">
    <text evidence="16">The sequence shown here is derived from an EMBL/GenBank/DDBJ whole genome shotgun (WGS) entry which is preliminary data.</text>
</comment>
<comment type="function">
    <text evidence="1">Involved in the high-affinity zinc uptake transport system.</text>
</comment>
<dbReference type="Gene3D" id="1.10.3470.10">
    <property type="entry name" value="ABC transporter involved in vitamin B12 uptake, BtuC"/>
    <property type="match status" value="1"/>
</dbReference>
<proteinExistence type="inferred from homology"/>
<dbReference type="AlphaFoldDB" id="A0A251XAB5"/>
<keyword evidence="8" id="KW-0862">Zinc</keyword>
<keyword evidence="17" id="KW-1185">Reference proteome</keyword>
<dbReference type="NCBIfam" id="NF007089">
    <property type="entry name" value="PRK09543.1"/>
    <property type="match status" value="1"/>
</dbReference>